<dbReference type="InterPro" id="IPR012337">
    <property type="entry name" value="RNaseH-like_sf"/>
</dbReference>
<dbReference type="AlphaFoldDB" id="A0A7H1J1C9"/>
<dbReference type="GO" id="GO:0015074">
    <property type="term" value="P:DNA integration"/>
    <property type="evidence" value="ECO:0007669"/>
    <property type="project" value="InterPro"/>
</dbReference>
<feature type="compositionally biased region" description="Basic and acidic residues" evidence="1">
    <location>
        <begin position="577"/>
        <end position="586"/>
    </location>
</feature>
<evidence type="ECO:0000313" key="4">
    <source>
        <dbReference type="Proteomes" id="UP000516370"/>
    </source>
</evidence>
<dbReference type="InterPro" id="IPR015378">
    <property type="entry name" value="Transposase-like_Mu_C"/>
</dbReference>
<organism evidence="3 4">
    <name type="scientific">Marinomonas arctica</name>
    <dbReference type="NCBI Taxonomy" id="383750"/>
    <lineage>
        <taxon>Bacteria</taxon>
        <taxon>Pseudomonadati</taxon>
        <taxon>Pseudomonadota</taxon>
        <taxon>Gammaproteobacteria</taxon>
        <taxon>Oceanospirillales</taxon>
        <taxon>Oceanospirillaceae</taxon>
        <taxon>Marinomonas</taxon>
    </lineage>
</organism>
<dbReference type="Gene3D" id="3.30.420.10">
    <property type="entry name" value="Ribonuclease H-like superfamily/Ribonuclease H"/>
    <property type="match status" value="1"/>
</dbReference>
<reference evidence="3 4" key="1">
    <citation type="submission" date="2020-09" db="EMBL/GenBank/DDBJ databases">
        <title>Complete genome sequence of an Arctic sea ice bacterium Marinomonas arctica BSI20414.</title>
        <authorList>
            <person name="Liao L."/>
            <person name="Chen B."/>
        </authorList>
    </citation>
    <scope>NUCLEOTIDE SEQUENCE [LARGE SCALE GENOMIC DNA]</scope>
    <source>
        <strain evidence="3 4">BSI20414</strain>
    </source>
</reference>
<protein>
    <submittedName>
        <fullName evidence="3">Transposase</fullName>
    </submittedName>
</protein>
<dbReference type="InterPro" id="IPR001584">
    <property type="entry name" value="Integrase_cat-core"/>
</dbReference>
<sequence length="604" mass="69165">MFADEFDEQPDSLFESPDSSQKVKSLYLSSDLDSFPEKIRQEAISKYKIISFVRQNLNRGWTQYNLEPLIEKYCADHPELSQPNWRTVVRWNKSLENNDTPTSLVPKHHKKGNLRLKTDSASEVFFEEALESFFKAECPNVAIAFNSYSDKCLLSASNVKPMSKRAFYNRIDKLSSYDVVLRRFGKRKADMKFGHKASIIKPERLMQLVEIDHTPLDIILLDDVNGTPIGRPYLTLLKDVYSGCLIGYHLTFKSPSYASVAKALSHSILPKDRSKELWGIDWPCHGKMEVLVADNGAELWASSLDQVCLELGINLQYNKVGTPWHKPHIERSFRTINDLFLNDLSGKTFRSIDERGEYNSIKNASIRFHNFVHAFEKWLAEVYNRSTDSRGMNNPLLKWNEGFKKFPPASLSKQEIKDLPKIIGLKKTSRLQPSGITFKGLRYDSTELADYRKRKLYGDENRDEMYKIDIDDLSQIYVFLTDTQEYLTVPCTEKNYTENLSLDQHLVNRAFTKTKNKLNGTSDKDLAASRKEIREILAGHEDKVKSSTKTSTSKKVAQHKGINSETVRNAGNADKVSPNHEAKAPDSSDDISELEALWQSFNKD</sequence>
<accession>A0A7H1J1C9</accession>
<keyword evidence="4" id="KW-1185">Reference proteome</keyword>
<evidence type="ECO:0000256" key="1">
    <source>
        <dbReference type="SAM" id="MobiDB-lite"/>
    </source>
</evidence>
<dbReference type="Pfam" id="PF09299">
    <property type="entry name" value="Mu-transpos_C"/>
    <property type="match status" value="1"/>
</dbReference>
<dbReference type="InterPro" id="IPR036397">
    <property type="entry name" value="RNaseH_sf"/>
</dbReference>
<feature type="region of interest" description="Disordered" evidence="1">
    <location>
        <begin position="539"/>
        <end position="592"/>
    </location>
</feature>
<proteinExistence type="predicted"/>
<dbReference type="EMBL" id="CP061081">
    <property type="protein sequence ID" value="QNT04295.1"/>
    <property type="molecule type" value="Genomic_DNA"/>
</dbReference>
<dbReference type="OrthoDB" id="501284at2"/>
<gene>
    <name evidence="3" type="ORF">IBG28_11100</name>
</gene>
<dbReference type="Proteomes" id="UP000516370">
    <property type="component" value="Chromosome"/>
</dbReference>
<dbReference type="RefSeq" id="WP_111608791.1">
    <property type="nucleotide sequence ID" value="NZ_BMLJ01000023.1"/>
</dbReference>
<dbReference type="GO" id="GO:0003676">
    <property type="term" value="F:nucleic acid binding"/>
    <property type="evidence" value="ECO:0007669"/>
    <property type="project" value="InterPro"/>
</dbReference>
<dbReference type="SUPFAM" id="SSF53098">
    <property type="entry name" value="Ribonuclease H-like"/>
    <property type="match status" value="1"/>
</dbReference>
<evidence type="ECO:0000259" key="2">
    <source>
        <dbReference type="PROSITE" id="PS50994"/>
    </source>
</evidence>
<name>A0A7H1J1C9_9GAMM</name>
<dbReference type="PROSITE" id="PS50994">
    <property type="entry name" value="INTEGRASE"/>
    <property type="match status" value="1"/>
</dbReference>
<dbReference type="KEGG" id="mard:IBG28_11100"/>
<evidence type="ECO:0000313" key="3">
    <source>
        <dbReference type="EMBL" id="QNT04295.1"/>
    </source>
</evidence>
<feature type="domain" description="Integrase catalytic" evidence="2">
    <location>
        <begin position="198"/>
        <end position="403"/>
    </location>
</feature>